<dbReference type="AlphaFoldDB" id="A0A0E9XR48"/>
<evidence type="ECO:0000256" key="1">
    <source>
        <dbReference type="SAM" id="Phobius"/>
    </source>
</evidence>
<protein>
    <submittedName>
        <fullName evidence="2">Uncharacterized protein</fullName>
    </submittedName>
</protein>
<dbReference type="EMBL" id="GBXM01004399">
    <property type="protein sequence ID" value="JAI04179.1"/>
    <property type="molecule type" value="Transcribed_RNA"/>
</dbReference>
<reference evidence="2" key="1">
    <citation type="submission" date="2014-11" db="EMBL/GenBank/DDBJ databases">
        <authorList>
            <person name="Amaro Gonzalez C."/>
        </authorList>
    </citation>
    <scope>NUCLEOTIDE SEQUENCE</scope>
</reference>
<keyword evidence="1" id="KW-1133">Transmembrane helix</keyword>
<organism evidence="2">
    <name type="scientific">Anguilla anguilla</name>
    <name type="common">European freshwater eel</name>
    <name type="synonym">Muraena anguilla</name>
    <dbReference type="NCBI Taxonomy" id="7936"/>
    <lineage>
        <taxon>Eukaryota</taxon>
        <taxon>Metazoa</taxon>
        <taxon>Chordata</taxon>
        <taxon>Craniata</taxon>
        <taxon>Vertebrata</taxon>
        <taxon>Euteleostomi</taxon>
        <taxon>Actinopterygii</taxon>
        <taxon>Neopterygii</taxon>
        <taxon>Teleostei</taxon>
        <taxon>Anguilliformes</taxon>
        <taxon>Anguillidae</taxon>
        <taxon>Anguilla</taxon>
    </lineage>
</organism>
<proteinExistence type="predicted"/>
<keyword evidence="1" id="KW-0812">Transmembrane</keyword>
<accession>A0A0E9XR48</accession>
<feature type="transmembrane region" description="Helical" evidence="1">
    <location>
        <begin position="6"/>
        <end position="26"/>
    </location>
</feature>
<keyword evidence="1" id="KW-0472">Membrane</keyword>
<evidence type="ECO:0000313" key="2">
    <source>
        <dbReference type="EMBL" id="JAI04179.1"/>
    </source>
</evidence>
<reference evidence="2" key="2">
    <citation type="journal article" date="2015" name="Fish Shellfish Immunol.">
        <title>Early steps in the European eel (Anguilla anguilla)-Vibrio vulnificus interaction in the gills: Role of the RtxA13 toxin.</title>
        <authorList>
            <person name="Callol A."/>
            <person name="Pajuelo D."/>
            <person name="Ebbesson L."/>
            <person name="Teles M."/>
            <person name="MacKenzie S."/>
            <person name="Amaro C."/>
        </authorList>
    </citation>
    <scope>NUCLEOTIDE SEQUENCE</scope>
</reference>
<name>A0A0E9XR48_ANGAN</name>
<sequence length="54" mass="6521">MLQLSLFYVVMYYYFQILFFCCVYSVRKDNSCHQLQIQWLIPVSCTQNSSAFFC</sequence>